<keyword evidence="2" id="KW-1185">Reference proteome</keyword>
<accession>A0AAN7Y6H3</accession>
<reference evidence="1 2" key="1">
    <citation type="journal article" date="2023" name="Genes (Basel)">
        <title>Chromosome-Level Genome Assembly and Circadian Gene Repertoire of the Patagonia Blennie Eleginops maclovinus-The Closest Ancestral Proxy of Antarctic Cryonotothenioids.</title>
        <authorList>
            <person name="Cheng C.C."/>
            <person name="Rivera-Colon A.G."/>
            <person name="Minhas B.F."/>
            <person name="Wilson L."/>
            <person name="Rayamajhi N."/>
            <person name="Vargas-Chacoff L."/>
            <person name="Catchen J.M."/>
        </authorList>
    </citation>
    <scope>NUCLEOTIDE SEQUENCE [LARGE SCALE GENOMIC DNA]</scope>
    <source>
        <strain evidence="1">JMC-PN-2008</strain>
    </source>
</reference>
<organism evidence="1 2">
    <name type="scientific">Eleginops maclovinus</name>
    <name type="common">Patagonian blennie</name>
    <name type="synonym">Eleginus maclovinus</name>
    <dbReference type="NCBI Taxonomy" id="56733"/>
    <lineage>
        <taxon>Eukaryota</taxon>
        <taxon>Metazoa</taxon>
        <taxon>Chordata</taxon>
        <taxon>Craniata</taxon>
        <taxon>Vertebrata</taxon>
        <taxon>Euteleostomi</taxon>
        <taxon>Actinopterygii</taxon>
        <taxon>Neopterygii</taxon>
        <taxon>Teleostei</taxon>
        <taxon>Neoteleostei</taxon>
        <taxon>Acanthomorphata</taxon>
        <taxon>Eupercaria</taxon>
        <taxon>Perciformes</taxon>
        <taxon>Notothenioidei</taxon>
        <taxon>Eleginopidae</taxon>
        <taxon>Eleginops</taxon>
    </lineage>
</organism>
<dbReference type="EMBL" id="JAUZQC010000005">
    <property type="protein sequence ID" value="KAK5871757.1"/>
    <property type="molecule type" value="Genomic_DNA"/>
</dbReference>
<gene>
    <name evidence="1" type="ORF">PBY51_004618</name>
</gene>
<proteinExistence type="predicted"/>
<protein>
    <submittedName>
        <fullName evidence="1">Uncharacterized protein</fullName>
    </submittedName>
</protein>
<comment type="caution">
    <text evidence="1">The sequence shown here is derived from an EMBL/GenBank/DDBJ whole genome shotgun (WGS) entry which is preliminary data.</text>
</comment>
<reference evidence="1 2" key="2">
    <citation type="journal article" date="2023" name="Mol. Biol. Evol.">
        <title>Genomics of Secondarily Temperate Adaptation in the Only Non-Antarctic Icefish.</title>
        <authorList>
            <person name="Rivera-Colon A.G."/>
            <person name="Rayamajhi N."/>
            <person name="Minhas B.F."/>
            <person name="Madrigal G."/>
            <person name="Bilyk K.T."/>
            <person name="Yoon V."/>
            <person name="Hune M."/>
            <person name="Gregory S."/>
            <person name="Cheng C.H.C."/>
            <person name="Catchen J.M."/>
        </authorList>
    </citation>
    <scope>NUCLEOTIDE SEQUENCE [LARGE SCALE GENOMIC DNA]</scope>
    <source>
        <strain evidence="1">JMC-PN-2008</strain>
    </source>
</reference>
<dbReference type="Proteomes" id="UP001346869">
    <property type="component" value="Unassembled WGS sequence"/>
</dbReference>
<name>A0AAN7Y6H3_ELEMC</name>
<evidence type="ECO:0000313" key="2">
    <source>
        <dbReference type="Proteomes" id="UP001346869"/>
    </source>
</evidence>
<evidence type="ECO:0000313" key="1">
    <source>
        <dbReference type="EMBL" id="KAK5871757.1"/>
    </source>
</evidence>
<sequence length="81" mass="8839">MPACAVTPLCTRILPAGSQRVTMQSKGMNYEIFMKLKSERRSAEDPDLPVLQPLILCVAEPAGGGDAYISRLHLRSPAELQ</sequence>
<dbReference type="AlphaFoldDB" id="A0AAN7Y6H3"/>